<reference evidence="1 2" key="1">
    <citation type="journal article" date="2018" name="Sci. Rep.">
        <title>Comparative analysis of the Pocillopora damicornis genome highlights role of immune system in coral evolution.</title>
        <authorList>
            <person name="Cunning R."/>
            <person name="Bay R.A."/>
            <person name="Gillette P."/>
            <person name="Baker A.C."/>
            <person name="Traylor-Knowles N."/>
        </authorList>
    </citation>
    <scope>NUCLEOTIDE SEQUENCE [LARGE SCALE GENOMIC DNA]</scope>
    <source>
        <strain evidence="1">RSMAS</strain>
        <tissue evidence="1">Whole animal</tissue>
    </source>
</reference>
<dbReference type="AlphaFoldDB" id="A0A3M6V3W8"/>
<evidence type="ECO:0000313" key="1">
    <source>
        <dbReference type="EMBL" id="RMX60278.1"/>
    </source>
</evidence>
<keyword evidence="2" id="KW-1185">Reference proteome</keyword>
<dbReference type="Proteomes" id="UP000275408">
    <property type="component" value="Unassembled WGS sequence"/>
</dbReference>
<dbReference type="EMBL" id="RCHS01000202">
    <property type="protein sequence ID" value="RMX60278.1"/>
    <property type="molecule type" value="Genomic_DNA"/>
</dbReference>
<name>A0A3M6V3W8_POCDA</name>
<protein>
    <submittedName>
        <fullName evidence="1">Uncharacterized protein</fullName>
    </submittedName>
</protein>
<gene>
    <name evidence="1" type="ORF">pdam_00021445</name>
</gene>
<proteinExistence type="predicted"/>
<accession>A0A3M6V3W8</accession>
<sequence>MAYCAERIFNGILISKFNCEPVIDNISDQRVETFLKNCHPRAKKRRCKQFWKFCPTENNEEYSLRLTGLTLLCSEEPMNKPNKGFLSSCRNRTLVNLVDSNYSKFRFYGRINHQQCYEQGTPKRAIPHTKANRVLCSPAATLNKP</sequence>
<organism evidence="1 2">
    <name type="scientific">Pocillopora damicornis</name>
    <name type="common">Cauliflower coral</name>
    <name type="synonym">Millepora damicornis</name>
    <dbReference type="NCBI Taxonomy" id="46731"/>
    <lineage>
        <taxon>Eukaryota</taxon>
        <taxon>Metazoa</taxon>
        <taxon>Cnidaria</taxon>
        <taxon>Anthozoa</taxon>
        <taxon>Hexacorallia</taxon>
        <taxon>Scleractinia</taxon>
        <taxon>Astrocoeniina</taxon>
        <taxon>Pocilloporidae</taxon>
        <taxon>Pocillopora</taxon>
    </lineage>
</organism>
<evidence type="ECO:0000313" key="2">
    <source>
        <dbReference type="Proteomes" id="UP000275408"/>
    </source>
</evidence>
<comment type="caution">
    <text evidence="1">The sequence shown here is derived from an EMBL/GenBank/DDBJ whole genome shotgun (WGS) entry which is preliminary data.</text>
</comment>